<accession>A0A833V9R4</accession>
<evidence type="ECO:0000313" key="2">
    <source>
        <dbReference type="EMBL" id="KAF3330071.1"/>
    </source>
</evidence>
<protein>
    <submittedName>
        <fullName evidence="2">Uncharacterized protein</fullName>
    </submittedName>
</protein>
<reference evidence="2" key="1">
    <citation type="submission" date="2020-01" db="EMBL/GenBank/DDBJ databases">
        <title>Genome sequence of Kobresia littledalei, the first chromosome-level genome in the family Cyperaceae.</title>
        <authorList>
            <person name="Qu G."/>
        </authorList>
    </citation>
    <scope>NUCLEOTIDE SEQUENCE</scope>
    <source>
        <strain evidence="2">C.B.Clarke</strain>
        <tissue evidence="2">Leaf</tissue>
    </source>
</reference>
<comment type="caution">
    <text evidence="2">The sequence shown here is derived from an EMBL/GenBank/DDBJ whole genome shotgun (WGS) entry which is preliminary data.</text>
</comment>
<sequence length="236" mass="26577">MRPCLTLASPLLLPLLKPSLLLSPSKSMRISMELDLLSHHSSASTSHPNWKKRRKYTQGEAAISLSPSNSFSTKKLESVVMIANVSLPYSLGRFIEGFCLMRNRELTIALISLSLCVHLRFVVIYVCSMRIKCLLVLLYVGHMRGKFVSKAKEPFVLTTTPSVKRRREELFICVLLVVARLIRDRNPSADLTLHHFLDRLMTKVVFGRFINTGRQSGVHLIIASSSRGGFALRIEV</sequence>
<feature type="chain" id="PRO_5032752857" evidence="1">
    <location>
        <begin position="28"/>
        <end position="236"/>
    </location>
</feature>
<evidence type="ECO:0000313" key="3">
    <source>
        <dbReference type="Proteomes" id="UP000623129"/>
    </source>
</evidence>
<dbReference type="EMBL" id="SWLB01000014">
    <property type="protein sequence ID" value="KAF3330071.1"/>
    <property type="molecule type" value="Genomic_DNA"/>
</dbReference>
<organism evidence="2 3">
    <name type="scientific">Carex littledalei</name>
    <dbReference type="NCBI Taxonomy" id="544730"/>
    <lineage>
        <taxon>Eukaryota</taxon>
        <taxon>Viridiplantae</taxon>
        <taxon>Streptophyta</taxon>
        <taxon>Embryophyta</taxon>
        <taxon>Tracheophyta</taxon>
        <taxon>Spermatophyta</taxon>
        <taxon>Magnoliopsida</taxon>
        <taxon>Liliopsida</taxon>
        <taxon>Poales</taxon>
        <taxon>Cyperaceae</taxon>
        <taxon>Cyperoideae</taxon>
        <taxon>Cariceae</taxon>
        <taxon>Carex</taxon>
        <taxon>Carex subgen. Euthyceras</taxon>
    </lineage>
</organism>
<gene>
    <name evidence="2" type="ORF">FCM35_KLT05402</name>
</gene>
<keyword evidence="3" id="KW-1185">Reference proteome</keyword>
<evidence type="ECO:0000256" key="1">
    <source>
        <dbReference type="SAM" id="SignalP"/>
    </source>
</evidence>
<dbReference type="AlphaFoldDB" id="A0A833V9R4"/>
<name>A0A833V9R4_9POAL</name>
<dbReference type="Proteomes" id="UP000623129">
    <property type="component" value="Unassembled WGS sequence"/>
</dbReference>
<keyword evidence="1" id="KW-0732">Signal</keyword>
<feature type="signal peptide" evidence="1">
    <location>
        <begin position="1"/>
        <end position="27"/>
    </location>
</feature>
<proteinExistence type="predicted"/>